<comment type="caution">
    <text evidence="1">The sequence shown here is derived from an EMBL/GenBank/DDBJ whole genome shotgun (WGS) entry which is preliminary data.</text>
</comment>
<dbReference type="AlphaFoldDB" id="A0A5R8ZV29"/>
<dbReference type="EMBL" id="VASG01000010">
    <property type="protein sequence ID" value="TLP69804.1"/>
    <property type="molecule type" value="Genomic_DNA"/>
</dbReference>
<evidence type="ECO:0000313" key="2">
    <source>
        <dbReference type="Proteomes" id="UP000307510"/>
    </source>
</evidence>
<accession>A0A5R8ZV29</accession>
<protein>
    <submittedName>
        <fullName evidence="1">Uncharacterized protein</fullName>
    </submittedName>
</protein>
<gene>
    <name evidence="1" type="ORF">FEA48_28560</name>
</gene>
<reference evidence="1 2" key="1">
    <citation type="submission" date="2019-05" db="EMBL/GenBank/DDBJ databases">
        <authorList>
            <person name="Moore K."/>
            <person name="O'Neill P."/>
            <person name="Farbos A."/>
            <person name="Studholme D.J."/>
        </authorList>
    </citation>
    <scope>NUCLEOTIDE SEQUENCE [LARGE SCALE GENOMIC DNA]</scope>
    <source>
        <strain evidence="1 2">DSM 9128</strain>
    </source>
</reference>
<reference evidence="2" key="2">
    <citation type="submission" date="2019-06" db="EMBL/GenBank/DDBJ databases">
        <title>AzeR, a transcriptional regulator that responds to azelaic acid in Pseudomonas nitroreducens.</title>
        <authorList>
            <person name="Bez C."/>
            <person name="Javvadi S.G."/>
            <person name="Bertani I."/>
            <person name="Devescovi G."/>
            <person name="Studholme D.J."/>
            <person name="Geller A."/>
            <person name="Levy A."/>
            <person name="Venturi V."/>
        </authorList>
    </citation>
    <scope>NUCLEOTIDE SEQUENCE [LARGE SCALE GENOMIC DNA]</scope>
    <source>
        <strain evidence="2">DSM 9128</strain>
    </source>
</reference>
<dbReference type="Proteomes" id="UP000307510">
    <property type="component" value="Unassembled WGS sequence"/>
</dbReference>
<evidence type="ECO:0000313" key="1">
    <source>
        <dbReference type="EMBL" id="TLP69804.1"/>
    </source>
</evidence>
<name>A0A5R8ZV29_PSENT</name>
<organism evidence="1 2">
    <name type="scientific">Pseudomonas nitroreducens</name>
    <dbReference type="NCBI Taxonomy" id="46680"/>
    <lineage>
        <taxon>Bacteria</taxon>
        <taxon>Pseudomonadati</taxon>
        <taxon>Pseudomonadota</taxon>
        <taxon>Gammaproteobacteria</taxon>
        <taxon>Pseudomonadales</taxon>
        <taxon>Pseudomonadaceae</taxon>
        <taxon>Pseudomonas</taxon>
    </lineage>
</organism>
<sequence>MSLHCPSCHSHRIESAKPIMKAGIIVGTLCGAARGALAALAGNRTSMAGPVATPLTLSVSSLSAVILRGLTGAISGCALGAQLGEQIDRHSPTDHICLSCGTRFNLSAKSVSITSTHFK</sequence>
<proteinExistence type="predicted"/>